<organism evidence="1 2">
    <name type="scientific">Lactarius akahatsu</name>
    <dbReference type="NCBI Taxonomy" id="416441"/>
    <lineage>
        <taxon>Eukaryota</taxon>
        <taxon>Fungi</taxon>
        <taxon>Dikarya</taxon>
        <taxon>Basidiomycota</taxon>
        <taxon>Agaricomycotina</taxon>
        <taxon>Agaricomycetes</taxon>
        <taxon>Russulales</taxon>
        <taxon>Russulaceae</taxon>
        <taxon>Lactarius</taxon>
    </lineage>
</organism>
<dbReference type="Proteomes" id="UP001201163">
    <property type="component" value="Unassembled WGS sequence"/>
</dbReference>
<comment type="caution">
    <text evidence="1">The sequence shown here is derived from an EMBL/GenBank/DDBJ whole genome shotgun (WGS) entry which is preliminary data.</text>
</comment>
<gene>
    <name evidence="1" type="ORF">EDB92DRAFT_1951763</name>
</gene>
<sequence>MPSPSTTSLILFENRRVTRSMTKLAAQGCAAAVIVRRPLAERTASVNLEAPLPVARKSSPVNRPAAKPPLPYKAGFGFILGGSARTPEERERLRKERLAFSRRGCAYQERKDLPAVKVWVASASSRDRYEREFVGRAGFYRIVPSPALLAPPATNYRDQVLSPDMFFLVPEVRELAPHEWDEWRPTRRPEHNRVVDASKLFVPLTCSSGNLSPDDLKRYFPREWYTARAAEIRKARVGKKRRVKAHAAAKDGRLRL</sequence>
<dbReference type="AlphaFoldDB" id="A0AAD4LBA0"/>
<evidence type="ECO:0000313" key="2">
    <source>
        <dbReference type="Proteomes" id="UP001201163"/>
    </source>
</evidence>
<reference evidence="1" key="1">
    <citation type="submission" date="2022-01" db="EMBL/GenBank/DDBJ databases">
        <title>Comparative genomics reveals a dynamic genome evolution in the ectomycorrhizal milk-cap (Lactarius) mushrooms.</title>
        <authorList>
            <consortium name="DOE Joint Genome Institute"/>
            <person name="Lebreton A."/>
            <person name="Tang N."/>
            <person name="Kuo A."/>
            <person name="LaButti K."/>
            <person name="Drula E."/>
            <person name="Barry K."/>
            <person name="Clum A."/>
            <person name="Lipzen A."/>
            <person name="Mousain D."/>
            <person name="Ng V."/>
            <person name="Wang R."/>
            <person name="Wang X."/>
            <person name="Dai Y."/>
            <person name="Henrissat B."/>
            <person name="Grigoriev I.V."/>
            <person name="Guerin-Laguette A."/>
            <person name="Yu F."/>
            <person name="Martin F.M."/>
        </authorList>
    </citation>
    <scope>NUCLEOTIDE SEQUENCE</scope>
    <source>
        <strain evidence="1">QP</strain>
    </source>
</reference>
<accession>A0AAD4LBA0</accession>
<protein>
    <submittedName>
        <fullName evidence="1">Uncharacterized protein</fullName>
    </submittedName>
</protein>
<keyword evidence="2" id="KW-1185">Reference proteome</keyword>
<dbReference type="EMBL" id="JAKELL010000091">
    <property type="protein sequence ID" value="KAH8983207.1"/>
    <property type="molecule type" value="Genomic_DNA"/>
</dbReference>
<evidence type="ECO:0000313" key="1">
    <source>
        <dbReference type="EMBL" id="KAH8983207.1"/>
    </source>
</evidence>
<proteinExistence type="predicted"/>
<name>A0AAD4LBA0_9AGAM</name>